<dbReference type="Gene3D" id="2.40.30.100">
    <property type="entry name" value="AF2212/PG0164-like"/>
    <property type="match status" value="1"/>
</dbReference>
<dbReference type="RefSeq" id="WP_160905785.1">
    <property type="nucleotide sequence ID" value="NZ_WVHS01000001.1"/>
</dbReference>
<dbReference type="InterPro" id="IPR037079">
    <property type="entry name" value="AF2212/PG0164-like_sf"/>
</dbReference>
<dbReference type="InterPro" id="IPR015018">
    <property type="entry name" value="DUF1905"/>
</dbReference>
<accession>A0A7K1XVP4</accession>
<comment type="caution">
    <text evidence="1">The sequence shown here is derived from an EMBL/GenBank/DDBJ whole genome shotgun (WGS) entry which is preliminary data.</text>
</comment>
<name>A0A7K1XVP4_9SPHI</name>
<dbReference type="EMBL" id="WVHS01000001">
    <property type="protein sequence ID" value="MXV14839.1"/>
    <property type="molecule type" value="Genomic_DNA"/>
</dbReference>
<keyword evidence="2" id="KW-1185">Reference proteome</keyword>
<reference evidence="1 2" key="1">
    <citation type="submission" date="2019-11" db="EMBL/GenBank/DDBJ databases">
        <title>Pedobacter sp. HMF7056 Genome sequencing and assembly.</title>
        <authorList>
            <person name="Kang H."/>
            <person name="Kim H."/>
            <person name="Joh K."/>
        </authorList>
    </citation>
    <scope>NUCLEOTIDE SEQUENCE [LARGE SCALE GENOMIC DNA]</scope>
    <source>
        <strain evidence="1 2">HMF7056</strain>
    </source>
</reference>
<dbReference type="Pfam" id="PF08922">
    <property type="entry name" value="DUF1905"/>
    <property type="match status" value="1"/>
</dbReference>
<gene>
    <name evidence="1" type="ORF">GS398_05980</name>
</gene>
<dbReference type="Pfam" id="PF13376">
    <property type="entry name" value="OmdA"/>
    <property type="match status" value="1"/>
</dbReference>
<organism evidence="1 2">
    <name type="scientific">Hufsiella ginkgonis</name>
    <dbReference type="NCBI Taxonomy" id="2695274"/>
    <lineage>
        <taxon>Bacteria</taxon>
        <taxon>Pseudomonadati</taxon>
        <taxon>Bacteroidota</taxon>
        <taxon>Sphingobacteriia</taxon>
        <taxon>Sphingobacteriales</taxon>
        <taxon>Sphingobacteriaceae</taxon>
        <taxon>Hufsiella</taxon>
    </lineage>
</organism>
<sequence>MVEYTTLILKFDSKGEKTGWTYIVIPADVAAQVKPGNRQTFRAKGFLDRFPFAGIALLPMGDGNFILPLNADLRKGIRKGEGAMLQVQLEEDLHFSIEMPADLEECLGDEPGALDAFYKLARSHRNYFIKWIDSAKTEPTRIKRIAATVNAMQRGLDYGAMIRGMRDDKR</sequence>
<dbReference type="SUPFAM" id="SSF141694">
    <property type="entry name" value="AF2212/PG0164-like"/>
    <property type="match status" value="1"/>
</dbReference>
<evidence type="ECO:0000313" key="2">
    <source>
        <dbReference type="Proteomes" id="UP000451233"/>
    </source>
</evidence>
<protein>
    <submittedName>
        <fullName evidence="1">DUF1905 domain-containing protein</fullName>
    </submittedName>
</protein>
<proteinExistence type="predicted"/>
<dbReference type="AlphaFoldDB" id="A0A7K1XVP4"/>
<evidence type="ECO:0000313" key="1">
    <source>
        <dbReference type="EMBL" id="MXV14839.1"/>
    </source>
</evidence>
<dbReference type="Proteomes" id="UP000451233">
    <property type="component" value="Unassembled WGS sequence"/>
</dbReference>